<keyword evidence="1" id="KW-0472">Membrane</keyword>
<feature type="transmembrane region" description="Helical" evidence="1">
    <location>
        <begin position="12"/>
        <end position="32"/>
    </location>
</feature>
<name>A0A7R7DRQ5_9ACTN</name>
<feature type="transmembrane region" description="Helical" evidence="1">
    <location>
        <begin position="188"/>
        <end position="207"/>
    </location>
</feature>
<feature type="transmembrane region" description="Helical" evidence="1">
    <location>
        <begin position="151"/>
        <end position="168"/>
    </location>
</feature>
<feature type="transmembrane region" description="Helical" evidence="1">
    <location>
        <begin position="254"/>
        <end position="276"/>
    </location>
</feature>
<feature type="transmembrane region" description="Helical" evidence="1">
    <location>
        <begin position="70"/>
        <end position="90"/>
    </location>
</feature>
<evidence type="ECO:0000256" key="1">
    <source>
        <dbReference type="SAM" id="Phobius"/>
    </source>
</evidence>
<dbReference type="EMBL" id="AP023355">
    <property type="protein sequence ID" value="BCJ36521.1"/>
    <property type="molecule type" value="Genomic_DNA"/>
</dbReference>
<proteinExistence type="predicted"/>
<feature type="transmembrane region" description="Helical" evidence="1">
    <location>
        <begin position="102"/>
        <end position="120"/>
    </location>
</feature>
<accession>A0A7R7DRQ5</accession>
<dbReference type="PANTHER" id="PTHR36840:SF1">
    <property type="entry name" value="BLL5714 PROTEIN"/>
    <property type="match status" value="1"/>
</dbReference>
<dbReference type="RefSeq" id="WP_203962885.1">
    <property type="nucleotide sequence ID" value="NZ_AP023355.1"/>
</dbReference>
<reference evidence="2 3" key="1">
    <citation type="submission" date="2020-08" db="EMBL/GenBank/DDBJ databases">
        <title>Whole genome shotgun sequence of Actinocatenispora thailandica NBRC 105041.</title>
        <authorList>
            <person name="Komaki H."/>
            <person name="Tamura T."/>
        </authorList>
    </citation>
    <scope>NUCLEOTIDE SEQUENCE [LARGE SCALE GENOMIC DNA]</scope>
    <source>
        <strain evidence="2 3">NBRC 105041</strain>
    </source>
</reference>
<feature type="transmembrane region" description="Helical" evidence="1">
    <location>
        <begin position="213"/>
        <end position="233"/>
    </location>
</feature>
<gene>
    <name evidence="2" type="ORF">Athai_40240</name>
</gene>
<protein>
    <submittedName>
        <fullName evidence="2">Membrane protein</fullName>
    </submittedName>
</protein>
<feature type="transmembrane region" description="Helical" evidence="1">
    <location>
        <begin position="288"/>
        <end position="307"/>
    </location>
</feature>
<feature type="transmembrane region" description="Helical" evidence="1">
    <location>
        <begin position="38"/>
        <end position="58"/>
    </location>
</feature>
<dbReference type="InterPro" id="IPR010640">
    <property type="entry name" value="Low_temperature_requirement_A"/>
</dbReference>
<dbReference type="Proteomes" id="UP000611640">
    <property type="component" value="Chromosome"/>
</dbReference>
<dbReference type="KEGG" id="atl:Athai_40240"/>
<dbReference type="AlphaFoldDB" id="A0A7R7DRQ5"/>
<keyword evidence="3" id="KW-1185">Reference proteome</keyword>
<dbReference type="PANTHER" id="PTHR36840">
    <property type="entry name" value="BLL5714 PROTEIN"/>
    <property type="match status" value="1"/>
</dbReference>
<evidence type="ECO:0000313" key="2">
    <source>
        <dbReference type="EMBL" id="BCJ36521.1"/>
    </source>
</evidence>
<feature type="transmembrane region" description="Helical" evidence="1">
    <location>
        <begin position="339"/>
        <end position="358"/>
    </location>
</feature>
<sequence length="376" mass="40245">MADEETEKRVSWAELFFDLVFVFAITEVSELVAEHHSWLGVLRALTVFVPVYWTWVGASMQANLRDLSPIRFRLGLFAVGLTGLFMALAVPEAYGERGLLFAASYWVGRFLLAGIAFGGADRRPNPPFVVAVVVSGPLLVAGGLLDGPARLALWAAAAVIDLASPTIFRFRLRALRFDAPHLTERFGLLVLIALGESVVAIGAPAAAGLGLSAGVLGAVAAAFALSCGLWWVYFQYAQDAMRFSMATAQVQTDVARHVLSYAHLSFVGAIIAAAVGMREAVAHPSEHLNWAVTGLLYGGAALYLATFGYTRWKMFRLVSTTRLAGAGVVLVLLPVAPFLPALAALVLLAVAIAALNAVEHYRVRRAAAREQVDQPS</sequence>
<organism evidence="2 3">
    <name type="scientific">Actinocatenispora thailandica</name>
    <dbReference type="NCBI Taxonomy" id="227318"/>
    <lineage>
        <taxon>Bacteria</taxon>
        <taxon>Bacillati</taxon>
        <taxon>Actinomycetota</taxon>
        <taxon>Actinomycetes</taxon>
        <taxon>Micromonosporales</taxon>
        <taxon>Micromonosporaceae</taxon>
        <taxon>Actinocatenispora</taxon>
    </lineage>
</organism>
<keyword evidence="1" id="KW-0812">Transmembrane</keyword>
<dbReference type="Pfam" id="PF06772">
    <property type="entry name" value="LtrA"/>
    <property type="match status" value="1"/>
</dbReference>
<evidence type="ECO:0000313" key="3">
    <source>
        <dbReference type="Proteomes" id="UP000611640"/>
    </source>
</evidence>
<keyword evidence="1" id="KW-1133">Transmembrane helix</keyword>